<dbReference type="Proteomes" id="UP000179284">
    <property type="component" value="Chromosome I"/>
</dbReference>
<dbReference type="InterPro" id="IPR043743">
    <property type="entry name" value="DUF5688"/>
</dbReference>
<reference evidence="2" key="1">
    <citation type="submission" date="2016-10" db="EMBL/GenBank/DDBJ databases">
        <title>The complete genome sequence of the rumen bacterium Butyrivibrio hungatei MB2003.</title>
        <authorList>
            <person name="Palevich N."/>
            <person name="Kelly W.J."/>
            <person name="Leahy S.C."/>
            <person name="Altermann E."/>
            <person name="Rakonjac J."/>
            <person name="Attwood G.T."/>
        </authorList>
    </citation>
    <scope>NUCLEOTIDE SEQUENCE [LARGE SCALE GENOMIC DNA]</scope>
    <source>
        <strain evidence="2">MB2003</strain>
    </source>
</reference>
<dbReference type="AlphaFoldDB" id="A0A1D9P462"/>
<dbReference type="OrthoDB" id="1655031at2"/>
<evidence type="ECO:0000313" key="2">
    <source>
        <dbReference type="Proteomes" id="UP000179284"/>
    </source>
</evidence>
<dbReference type="Pfam" id="PF18941">
    <property type="entry name" value="DUF5688"/>
    <property type="match status" value="1"/>
</dbReference>
<evidence type="ECO:0000313" key="1">
    <source>
        <dbReference type="EMBL" id="AOZ96955.1"/>
    </source>
</evidence>
<keyword evidence="2" id="KW-1185">Reference proteome</keyword>
<gene>
    <name evidence="1" type="ORF">bhn_I1922</name>
</gene>
<sequence length="294" mass="33794">MDIKEFGNIIVAEVADVLGDNVEVSYKEVLKNNGIICHAVLIKKKGENVAPAIYLDQYFEDYKRGIVLMKIIRNILDFYNEHAPEGLIDVNYYEEFSKICDKLFFKVINYEKNKKFLEDVPYVRFQDLAQVPLVKVDDRFIGSGVIVVKKEHVLRWEISEDELWENVYENAPRVQPFLMEHILESLGEKGKECEPFLREMNTFVITNKEKVNGAGVFLYPGVSESISGKFGGDFIILPSSIHEAIVMPYFDEEGKREFLYSMVKDINSQVVSDGDVLSDSVYLYEATKGEIRIL</sequence>
<protein>
    <submittedName>
        <fullName evidence="1">Uncharacterized protein</fullName>
    </submittedName>
</protein>
<proteinExistence type="predicted"/>
<dbReference type="KEGG" id="bhu:bhn_I1922"/>
<name>A0A1D9P462_9FIRM</name>
<accession>A0A1D9P462</accession>
<dbReference type="EMBL" id="CP017831">
    <property type="protein sequence ID" value="AOZ96955.1"/>
    <property type="molecule type" value="Genomic_DNA"/>
</dbReference>
<organism evidence="1 2">
    <name type="scientific">Butyrivibrio hungatei</name>
    <dbReference type="NCBI Taxonomy" id="185008"/>
    <lineage>
        <taxon>Bacteria</taxon>
        <taxon>Bacillati</taxon>
        <taxon>Bacillota</taxon>
        <taxon>Clostridia</taxon>
        <taxon>Lachnospirales</taxon>
        <taxon>Lachnospiraceae</taxon>
        <taxon>Butyrivibrio</taxon>
    </lineage>
</organism>
<dbReference type="RefSeq" id="WP_071176605.1">
    <property type="nucleotide sequence ID" value="NZ_CP017831.1"/>
</dbReference>